<dbReference type="PANTHER" id="PTHR10335">
    <property type="entry name" value="RRNA 2-O-METHYLTRANSFERASE FIBRILLARIN"/>
    <property type="match status" value="1"/>
</dbReference>
<dbReference type="HOGENOM" id="CLU_022771_0_1_1"/>
<evidence type="ECO:0000313" key="3">
    <source>
        <dbReference type="EMBL" id="EEH03169.1"/>
    </source>
</evidence>
<reference evidence="3" key="1">
    <citation type="submission" date="2009-02" db="EMBL/GenBank/DDBJ databases">
        <title>The Genome Sequence of Ajellomyces capsulatus strain G186AR.</title>
        <authorList>
            <consortium name="The Broad Institute Genome Sequencing Platform"/>
            <person name="Champion M."/>
            <person name="Cuomo C."/>
            <person name="Ma L.-J."/>
            <person name="Henn M.R."/>
            <person name="Sil A."/>
            <person name="Goldman B."/>
            <person name="Young S.K."/>
            <person name="Kodira C.D."/>
            <person name="Zeng Q."/>
            <person name="Koehrsen M."/>
            <person name="Alvarado L."/>
            <person name="Berlin A."/>
            <person name="Borenstein D."/>
            <person name="Chen Z."/>
            <person name="Engels R."/>
            <person name="Freedman E."/>
            <person name="Gellesch M."/>
            <person name="Goldberg J."/>
            <person name="Griggs A."/>
            <person name="Gujja S."/>
            <person name="Heiman D."/>
            <person name="Hepburn T."/>
            <person name="Howarth C."/>
            <person name="Jen D."/>
            <person name="Larson L."/>
            <person name="Lewis B."/>
            <person name="Mehta T."/>
            <person name="Park D."/>
            <person name="Pearson M."/>
            <person name="Roberts A."/>
            <person name="Saif S."/>
            <person name="Shea T."/>
            <person name="Shenoy N."/>
            <person name="Sisk P."/>
            <person name="Stolte C."/>
            <person name="Sykes S."/>
            <person name="Walk T."/>
            <person name="White J."/>
            <person name="Yandava C."/>
            <person name="Klein B."/>
            <person name="McEwen J.G."/>
            <person name="Puccia R."/>
            <person name="Goldman G.H."/>
            <person name="Felipe M.S."/>
            <person name="Nino-Vega G."/>
            <person name="San-Blas G."/>
            <person name="Taylor J."/>
            <person name="Mendoza L."/>
            <person name="Galagan J."/>
            <person name="Nusbaum C."/>
            <person name="Birren B."/>
        </authorList>
    </citation>
    <scope>NUCLEOTIDE SEQUENCE</scope>
    <source>
        <strain evidence="3">G186AR</strain>
    </source>
</reference>
<feature type="compositionally biased region" description="Basic residues" evidence="1">
    <location>
        <begin position="491"/>
        <end position="503"/>
    </location>
</feature>
<feature type="region of interest" description="Disordered" evidence="1">
    <location>
        <begin position="437"/>
        <end position="632"/>
    </location>
</feature>
<evidence type="ECO:0000313" key="4">
    <source>
        <dbReference type="Proteomes" id="UP000001631"/>
    </source>
</evidence>
<dbReference type="PANTHER" id="PTHR10335:SF23">
    <property type="entry name" value="OB FOLD-CONTAINING PROTEIN, NUCLEIC ACID BINDING"/>
    <property type="match status" value="1"/>
</dbReference>
<accession>C0NZC1</accession>
<evidence type="ECO:0000259" key="2">
    <source>
        <dbReference type="Pfam" id="PF10307"/>
    </source>
</evidence>
<dbReference type="GO" id="GO:0003723">
    <property type="term" value="F:RNA binding"/>
    <property type="evidence" value="ECO:0007669"/>
    <property type="project" value="TreeGrafter"/>
</dbReference>
<feature type="domain" description="Swiss Army Knife RNA repair protein HAD" evidence="2">
    <location>
        <begin position="40"/>
        <end position="246"/>
    </location>
</feature>
<evidence type="ECO:0000256" key="1">
    <source>
        <dbReference type="SAM" id="MobiDB-lite"/>
    </source>
</evidence>
<dbReference type="Proteomes" id="UP000001631">
    <property type="component" value="Unassembled WGS sequence"/>
</dbReference>
<dbReference type="Pfam" id="PF10307">
    <property type="entry name" value="HAD_SAK_1"/>
    <property type="match status" value="1"/>
</dbReference>
<dbReference type="EMBL" id="GG663378">
    <property type="protein sequence ID" value="EEH03169.1"/>
    <property type="molecule type" value="Genomic_DNA"/>
</dbReference>
<feature type="compositionally biased region" description="Gly residues" evidence="1">
    <location>
        <begin position="603"/>
        <end position="616"/>
    </location>
</feature>
<protein>
    <recommendedName>
        <fullName evidence="2">Swiss Army Knife RNA repair protein HAD domain-containing protein</fullName>
    </recommendedName>
</protein>
<feature type="compositionally biased region" description="Gly residues" evidence="1">
    <location>
        <begin position="531"/>
        <end position="560"/>
    </location>
</feature>
<dbReference type="RefSeq" id="XP_045283650.1">
    <property type="nucleotide sequence ID" value="XM_045435550.1"/>
</dbReference>
<gene>
    <name evidence="3" type="ORF">HCBG_08501</name>
</gene>
<proteinExistence type="predicted"/>
<dbReference type="FunCoup" id="C0NZC1">
    <property type="interactions" value="12"/>
</dbReference>
<dbReference type="InterPro" id="IPR018812">
    <property type="entry name" value="SAK_HAD"/>
</dbReference>
<sequence>MATPMVGGPLRSEGRKSTYTTTALKRWSCQSADELPVFSSPLPNPQLWNGPTIGFLSTYECFANGGWWHDPNILAATGQGMEIEERKAWKGWWNEQIVQLVELSMQQKDALTVLLTGRAEGPFENIIKRMIKSRKLVFDLVCLKPEVGPNSQRFSSTMNFKQTFLEDLVTTYKHADEIRVYEDRVKHVKGFREYFEKLNRALQPGPPSAPRKPINAEVIQVAEEAAFLPPVTEAAEVQRMINSHNKILTSTSGNTTKSPYGRLRIKRTIFFTAYLLSNTDSSRIITYVLNPLIPPNMSDSTEIKYLANAILITPRPPSKSIIDRVGGMGKTVRWRITDTGVFENKLWAAKVTPVLDSEIIYTENPEPIMVLAMRKSARPTDAGRIRNWQPVIEDNALVFDATVGQKMALMIEEEHPGDGEWETLPKSNNKRRLAQQNLREDEGAPLPAYLREGDGNNRATSPNTSNYANASMAPSSMRDRELGSRNYPPHPHPHTHSQTHPHAPHGPGDAHREYSPYHSRNNPPYPRHPGEGGGGGSGAGGGRYYGDEGGPPPRRGGGAGANYRGSRGRGRGGRGRGRSRGGGGRDGASGSHQYRSLDDHVAGGSGSGGGYEGPGTGDERGYRGGGGPVMNY</sequence>
<dbReference type="GO" id="GO:0000494">
    <property type="term" value="P:box C/D sno(s)RNA 3'-end processing"/>
    <property type="evidence" value="ECO:0007669"/>
    <property type="project" value="TreeGrafter"/>
</dbReference>
<dbReference type="AlphaFoldDB" id="C0NZC1"/>
<name>C0NZC1_AJECG</name>
<dbReference type="GO" id="GO:0031428">
    <property type="term" value="C:box C/D methylation guide snoRNP complex"/>
    <property type="evidence" value="ECO:0007669"/>
    <property type="project" value="TreeGrafter"/>
</dbReference>
<feature type="compositionally biased region" description="Gly residues" evidence="1">
    <location>
        <begin position="623"/>
        <end position="632"/>
    </location>
</feature>
<dbReference type="GO" id="GO:0008649">
    <property type="term" value="F:rRNA methyltransferase activity"/>
    <property type="evidence" value="ECO:0007669"/>
    <property type="project" value="TreeGrafter"/>
</dbReference>
<dbReference type="GeneID" id="69041517"/>
<feature type="compositionally biased region" description="Polar residues" evidence="1">
    <location>
        <begin position="457"/>
        <end position="474"/>
    </location>
</feature>
<dbReference type="InParanoid" id="C0NZC1"/>
<dbReference type="GO" id="GO:0032040">
    <property type="term" value="C:small-subunit processome"/>
    <property type="evidence" value="ECO:0007669"/>
    <property type="project" value="TreeGrafter"/>
</dbReference>
<dbReference type="GO" id="GO:1990259">
    <property type="term" value="F:histone H2AQ104 methyltransferase activity"/>
    <property type="evidence" value="ECO:0007669"/>
    <property type="project" value="TreeGrafter"/>
</dbReference>
<organism evidence="3 4">
    <name type="scientific">Ajellomyces capsulatus (strain G186AR / H82 / ATCC MYA-2454 / RMSCC 2432)</name>
    <name type="common">Darling's disease fungus</name>
    <name type="synonym">Histoplasma capsulatum</name>
    <dbReference type="NCBI Taxonomy" id="447093"/>
    <lineage>
        <taxon>Eukaryota</taxon>
        <taxon>Fungi</taxon>
        <taxon>Dikarya</taxon>
        <taxon>Ascomycota</taxon>
        <taxon>Pezizomycotina</taxon>
        <taxon>Eurotiomycetes</taxon>
        <taxon>Eurotiomycetidae</taxon>
        <taxon>Onygenales</taxon>
        <taxon>Ajellomycetaceae</taxon>
        <taxon>Histoplasma</taxon>
    </lineage>
</organism>
<keyword evidence="4" id="KW-1185">Reference proteome</keyword>
<feature type="compositionally biased region" description="Basic residues" evidence="1">
    <location>
        <begin position="566"/>
        <end position="579"/>
    </location>
</feature>